<feature type="domain" description="Serpin" evidence="3">
    <location>
        <begin position="63"/>
        <end position="413"/>
    </location>
</feature>
<dbReference type="Gene3D" id="3.30.497.10">
    <property type="entry name" value="Antithrombin, subunit I, domain 2"/>
    <property type="match status" value="1"/>
</dbReference>
<keyword evidence="2" id="KW-0732">Signal</keyword>
<dbReference type="GO" id="GO:0004867">
    <property type="term" value="F:serine-type endopeptidase inhibitor activity"/>
    <property type="evidence" value="ECO:0007669"/>
    <property type="project" value="InterPro"/>
</dbReference>
<dbReference type="AlphaFoldDB" id="A0A939LVJ2"/>
<evidence type="ECO:0000259" key="3">
    <source>
        <dbReference type="SMART" id="SM00093"/>
    </source>
</evidence>
<reference evidence="4" key="1">
    <citation type="submission" date="2021-03" db="EMBL/GenBank/DDBJ databases">
        <title>Actinotalea soli sp. nov., isolated from soil.</title>
        <authorList>
            <person name="Ping W."/>
            <person name="Zhang J."/>
        </authorList>
    </citation>
    <scope>NUCLEOTIDE SEQUENCE</scope>
    <source>
        <strain evidence="4">BY-33</strain>
    </source>
</reference>
<keyword evidence="5" id="KW-1185">Reference proteome</keyword>
<dbReference type="Proteomes" id="UP000664209">
    <property type="component" value="Unassembled WGS sequence"/>
</dbReference>
<sequence>MVPVRCTRLVAAAAAGALALAACAGVDGAADDGSRAPLGTALAGSLSAEDATAAADAANAFGFDLHAAVAQEGDTTVTSPLSASVLLGMLAAGAGGDSAEEMVRLLRLDGPQDTRNAALLADLIDTDDVTLEIASSLWAAEGYPLEDDYVSFVQDAYGATLDEVDLGSQGAAAAIDDWVEGNTNGLVEEIAAALGLPDPHAVLVLLNTVYFLGTWTTTFDEAQTRDAPFTLAGGRKVQVPTMHRGNAGAETSSGAGFEMLRLPYGDEERFGMELIVPEQGVDLDGLLDDLDAEAWRSAVDGLRPATVSEIALPRPELEWEADLTAPLQSLGMVAAFRAGDFTPMSSANPHLDTVVQKTYIRVDERGTEAAVATGAVMTESAGSPPFRVDRPFAFTVSDRETGAVLFLGSVHDPRG</sequence>
<dbReference type="EMBL" id="JAGEMK010000008">
    <property type="protein sequence ID" value="MBO1752914.1"/>
    <property type="molecule type" value="Genomic_DNA"/>
</dbReference>
<dbReference type="Pfam" id="PF00079">
    <property type="entry name" value="Serpin"/>
    <property type="match status" value="1"/>
</dbReference>
<feature type="chain" id="PRO_5039203104" evidence="2">
    <location>
        <begin position="25"/>
        <end position="415"/>
    </location>
</feature>
<comment type="caution">
    <text evidence="4">The sequence shown here is derived from an EMBL/GenBank/DDBJ whole genome shotgun (WGS) entry which is preliminary data.</text>
</comment>
<dbReference type="SMART" id="SM00093">
    <property type="entry name" value="SERPIN"/>
    <property type="match status" value="1"/>
</dbReference>
<dbReference type="CDD" id="cd19588">
    <property type="entry name" value="serpin_miropin-like"/>
    <property type="match status" value="1"/>
</dbReference>
<evidence type="ECO:0000313" key="4">
    <source>
        <dbReference type="EMBL" id="MBO1752914.1"/>
    </source>
</evidence>
<dbReference type="InterPro" id="IPR042178">
    <property type="entry name" value="Serpin_sf_1"/>
</dbReference>
<dbReference type="InterPro" id="IPR000215">
    <property type="entry name" value="Serpin_fam"/>
</dbReference>
<dbReference type="PROSITE" id="PS51257">
    <property type="entry name" value="PROKAR_LIPOPROTEIN"/>
    <property type="match status" value="1"/>
</dbReference>
<proteinExistence type="inferred from homology"/>
<dbReference type="PANTHER" id="PTHR11461:SF211">
    <property type="entry name" value="GH10112P-RELATED"/>
    <property type="match status" value="1"/>
</dbReference>
<accession>A0A939LVJ2</accession>
<protein>
    <submittedName>
        <fullName evidence="4">Serpin family protein</fullName>
    </submittedName>
</protein>
<comment type="similarity">
    <text evidence="1">Belongs to the serpin family.</text>
</comment>
<name>A0A939LVJ2_9CELL</name>
<dbReference type="Gene3D" id="2.30.39.10">
    <property type="entry name" value="Alpha-1-antitrypsin, domain 1"/>
    <property type="match status" value="1"/>
</dbReference>
<dbReference type="GO" id="GO:0005615">
    <property type="term" value="C:extracellular space"/>
    <property type="evidence" value="ECO:0007669"/>
    <property type="project" value="InterPro"/>
</dbReference>
<dbReference type="RefSeq" id="WP_208056599.1">
    <property type="nucleotide sequence ID" value="NZ_JAGEMK010000008.1"/>
</dbReference>
<dbReference type="PANTHER" id="PTHR11461">
    <property type="entry name" value="SERINE PROTEASE INHIBITOR, SERPIN"/>
    <property type="match status" value="1"/>
</dbReference>
<feature type="signal peptide" evidence="2">
    <location>
        <begin position="1"/>
        <end position="24"/>
    </location>
</feature>
<evidence type="ECO:0000256" key="2">
    <source>
        <dbReference type="SAM" id="SignalP"/>
    </source>
</evidence>
<dbReference type="InterPro" id="IPR042185">
    <property type="entry name" value="Serpin_sf_2"/>
</dbReference>
<dbReference type="SUPFAM" id="SSF56574">
    <property type="entry name" value="Serpins"/>
    <property type="match status" value="1"/>
</dbReference>
<gene>
    <name evidence="4" type="ORF">J4G33_13960</name>
</gene>
<organism evidence="4 5">
    <name type="scientific">Actinotalea soli</name>
    <dbReference type="NCBI Taxonomy" id="2819234"/>
    <lineage>
        <taxon>Bacteria</taxon>
        <taxon>Bacillati</taxon>
        <taxon>Actinomycetota</taxon>
        <taxon>Actinomycetes</taxon>
        <taxon>Micrococcales</taxon>
        <taxon>Cellulomonadaceae</taxon>
        <taxon>Actinotalea</taxon>
    </lineage>
</organism>
<evidence type="ECO:0000256" key="1">
    <source>
        <dbReference type="RuleBase" id="RU000411"/>
    </source>
</evidence>
<evidence type="ECO:0000313" key="5">
    <source>
        <dbReference type="Proteomes" id="UP000664209"/>
    </source>
</evidence>
<dbReference type="InterPro" id="IPR036186">
    <property type="entry name" value="Serpin_sf"/>
</dbReference>
<dbReference type="InterPro" id="IPR023796">
    <property type="entry name" value="Serpin_dom"/>
</dbReference>